<evidence type="ECO:0000256" key="4">
    <source>
        <dbReference type="ARBA" id="ARBA00023143"/>
    </source>
</evidence>
<dbReference type="InterPro" id="IPR003481">
    <property type="entry name" value="FliD_N"/>
</dbReference>
<feature type="domain" description="Flagellar hook-associated protein 2 C-terminal" evidence="7">
    <location>
        <begin position="247"/>
        <end position="401"/>
    </location>
</feature>
<dbReference type="AlphaFoldDB" id="A0ABD4JFV7"/>
<keyword evidence="3 5" id="KW-0175">Coiled coil</keyword>
<feature type="domain" description="Flagellar hook-associated protein 2 N-terminal" evidence="6">
    <location>
        <begin position="16"/>
        <end position="111"/>
    </location>
</feature>
<keyword evidence="4 5" id="KW-0975">Bacterial flagellum</keyword>
<comment type="similarity">
    <text evidence="1 5">Belongs to the FliD family.</text>
</comment>
<comment type="caution">
    <text evidence="8">The sequence shown here is derived from an EMBL/GenBank/DDBJ whole genome shotgun (WGS) entry which is preliminary data.</text>
</comment>
<name>A0ABD4JFV7_9BACT</name>
<dbReference type="Pfam" id="PF07195">
    <property type="entry name" value="FliD_C"/>
    <property type="match status" value="1"/>
</dbReference>
<dbReference type="GO" id="GO:0009424">
    <property type="term" value="C:bacterial-type flagellum hook"/>
    <property type="evidence" value="ECO:0007669"/>
    <property type="project" value="UniProtKB-UniRule"/>
</dbReference>
<comment type="subcellular location">
    <subcellularLocation>
        <location evidence="5">Secreted</location>
    </subcellularLocation>
    <subcellularLocation>
        <location evidence="5">Bacterial flagellum</location>
    </subcellularLocation>
</comment>
<dbReference type="PANTHER" id="PTHR30288:SF0">
    <property type="entry name" value="FLAGELLAR HOOK-ASSOCIATED PROTEIN 2"/>
    <property type="match status" value="1"/>
</dbReference>
<dbReference type="InterPro" id="IPR010809">
    <property type="entry name" value="FliD_C"/>
</dbReference>
<dbReference type="RefSeq" id="WP_336613019.1">
    <property type="nucleotide sequence ID" value="NZ_JADBHS010000001.1"/>
</dbReference>
<sequence>MAVGSVTNLGFGTTDGILNSELIDKLKAADEAAQIDPLTKQIEANQTRKSDLSAIRTLVSNVNVSAKALTNETLYLQRSVSSSGTSASITASAGVSIQNFTLDVQQVAQKDTYQSNRIYSATSLARATANGSFDIEIGNDKFSISVKESSTYQDIIDKINEVSGGKLEARIINVGGSTNPYQILLQSADTGASQEIKISNDTSGVLKALGWDNEEYAVTNEDGSAVLNDDGTPKMTSDLEKNRLLKAQDAIFTYNGVSVTRNTNSFDDLRPGVTITLNDTGRSTFNISQDTTQIVEALTEFLNDYNLMAENLAIATSYDEDTGSTGSFQGTSEVTGIRSSISRLLMSQDKNGLDINQIGVSMNEDGQLEFNQTSLLSALNSNPNAIKEFFMGSTTQQTITYTGNSSISAGKLEVKVGDININGTTISFSTGENATAKQNAIALIEAINNAGISGLTASLDPSEERIVLKRNDGSEISIGGDSDVLAKLGMSATTINPSSITTSGLFTNLTDRIQTFIGTNGSLTTLATRLQNEGKSLTDEKTRTQESLDSKYSIMEERFLQYNKILAELENQLSTIKNMIEAELNKNK</sequence>
<gene>
    <name evidence="8" type="primary">fliD</name>
    <name evidence="8" type="ORF">CCAL12919_00775</name>
</gene>
<comment type="subunit">
    <text evidence="2 5">Homopentamer.</text>
</comment>
<dbReference type="Proteomes" id="UP001318760">
    <property type="component" value="Unassembled WGS sequence"/>
</dbReference>
<dbReference type="Gene3D" id="3.30.70.2120">
    <property type="match status" value="1"/>
</dbReference>
<keyword evidence="8" id="KW-0969">Cilium</keyword>
<organism evidence="8 9">
    <name type="scientific">Campylobacter californiensis</name>
    <dbReference type="NCBI Taxonomy" id="1032243"/>
    <lineage>
        <taxon>Bacteria</taxon>
        <taxon>Pseudomonadati</taxon>
        <taxon>Campylobacterota</taxon>
        <taxon>Epsilonproteobacteria</taxon>
        <taxon>Campylobacterales</taxon>
        <taxon>Campylobacteraceae</taxon>
        <taxon>Campylobacter</taxon>
    </lineage>
</organism>
<dbReference type="GO" id="GO:0005576">
    <property type="term" value="C:extracellular region"/>
    <property type="evidence" value="ECO:0007669"/>
    <property type="project" value="UniProtKB-SubCell"/>
</dbReference>
<keyword evidence="5" id="KW-0964">Secreted</keyword>
<keyword evidence="8" id="KW-0966">Cell projection</keyword>
<protein>
    <recommendedName>
        <fullName evidence="5">Flagellar hook-associated protein 2</fullName>
        <shortName evidence="5">HAP2</shortName>
    </recommendedName>
    <alternativeName>
        <fullName evidence="5">Flagellar cap protein</fullName>
    </alternativeName>
</protein>
<evidence type="ECO:0000256" key="3">
    <source>
        <dbReference type="ARBA" id="ARBA00023054"/>
    </source>
</evidence>
<dbReference type="NCBIfam" id="NF009400">
    <property type="entry name" value="PRK12765.1"/>
    <property type="match status" value="1"/>
</dbReference>
<dbReference type="PANTHER" id="PTHR30288">
    <property type="entry name" value="FLAGELLAR CAP/ASSEMBLY PROTEIN FLID"/>
    <property type="match status" value="1"/>
</dbReference>
<evidence type="ECO:0000256" key="1">
    <source>
        <dbReference type="ARBA" id="ARBA00009764"/>
    </source>
</evidence>
<feature type="coiled-coil region" evidence="5">
    <location>
        <begin position="552"/>
        <end position="586"/>
    </location>
</feature>
<evidence type="ECO:0000256" key="2">
    <source>
        <dbReference type="ARBA" id="ARBA00011255"/>
    </source>
</evidence>
<evidence type="ECO:0000313" key="8">
    <source>
        <dbReference type="EMBL" id="MBE2985669.1"/>
    </source>
</evidence>
<evidence type="ECO:0000259" key="7">
    <source>
        <dbReference type="Pfam" id="PF07195"/>
    </source>
</evidence>
<evidence type="ECO:0000256" key="5">
    <source>
        <dbReference type="RuleBase" id="RU362066"/>
    </source>
</evidence>
<reference evidence="8 9" key="1">
    <citation type="submission" date="2020-10" db="EMBL/GenBank/DDBJ databases">
        <title>Campylobacter californiensis sp. nov. isolated from cattle and feral swine in California.</title>
        <authorList>
            <person name="Miller W.G."/>
        </authorList>
    </citation>
    <scope>NUCLEOTIDE SEQUENCE [LARGE SCALE GENOMIC DNA]</scope>
    <source>
        <strain evidence="8 9">RM12919</strain>
    </source>
</reference>
<dbReference type="InterPro" id="IPR040026">
    <property type="entry name" value="FliD"/>
</dbReference>
<dbReference type="Pfam" id="PF02465">
    <property type="entry name" value="FliD_N"/>
    <property type="match status" value="1"/>
</dbReference>
<accession>A0ABD4JFV7</accession>
<evidence type="ECO:0000259" key="6">
    <source>
        <dbReference type="Pfam" id="PF02465"/>
    </source>
</evidence>
<keyword evidence="8" id="KW-0282">Flagellum</keyword>
<comment type="function">
    <text evidence="5">Required for morphogenesis and for the elongation of the flagellar filament by facilitating polymerization of the flagellin monomers at the tip of growing filament. Forms a capping structure, which prevents flagellin subunits (transported through the central channel of the flagellum) from leaking out without polymerization at the distal end.</text>
</comment>
<dbReference type="EMBL" id="JADBHS010000001">
    <property type="protein sequence ID" value="MBE2985669.1"/>
    <property type="molecule type" value="Genomic_DNA"/>
</dbReference>
<proteinExistence type="inferred from homology"/>
<evidence type="ECO:0000313" key="9">
    <source>
        <dbReference type="Proteomes" id="UP001318760"/>
    </source>
</evidence>